<feature type="transmembrane region" description="Helical" evidence="1">
    <location>
        <begin position="222"/>
        <end position="242"/>
    </location>
</feature>
<keyword evidence="3" id="KW-1185">Reference proteome</keyword>
<keyword evidence="1" id="KW-0812">Transmembrane</keyword>
<gene>
    <name evidence="2" type="ORF">H9L23_05530</name>
</gene>
<keyword evidence="1" id="KW-0472">Membrane</keyword>
<keyword evidence="1" id="KW-1133">Transmembrane helix</keyword>
<feature type="transmembrane region" description="Helical" evidence="1">
    <location>
        <begin position="109"/>
        <end position="126"/>
    </location>
</feature>
<sequence length="245" mass="28710">MNPQYIIYLLIVLALLCIMVLGFVIRYRNIKYQQELANAPIVLPEAYGLGQKMFSVHLKCADLKQAYFILSIIFNLINILMLVMLIGETDPYDSLPYPKIVDTILSKKMMLPIGIGFAVFLIYNAYHRVNITWENGPVVAENPVNIRYYEIKKNGLLLNVIYLQTDQRLWILVPGTSQDHTKFKDFNRLRQEQQENDKYTRQLKENLNHYGAQEKKFSFFTLYFKLSFFALMLSFILILAVLKFQ</sequence>
<dbReference type="EMBL" id="CP060723">
    <property type="protein sequence ID" value="QNN43560.1"/>
    <property type="molecule type" value="Genomic_DNA"/>
</dbReference>
<evidence type="ECO:0000313" key="2">
    <source>
        <dbReference type="EMBL" id="QNN43560.1"/>
    </source>
</evidence>
<protein>
    <submittedName>
        <fullName evidence="2">Uncharacterized protein</fullName>
    </submittedName>
</protein>
<accession>A0A7G9QJN5</accession>
<feature type="transmembrane region" description="Helical" evidence="1">
    <location>
        <begin position="67"/>
        <end position="89"/>
    </location>
</feature>
<dbReference type="AlphaFoldDB" id="A0A7G9QJN5"/>
<dbReference type="Proteomes" id="UP000515806">
    <property type="component" value="Chromosome"/>
</dbReference>
<name>A0A7G9QJN5_9SPHI</name>
<dbReference type="RefSeq" id="WP_187594031.1">
    <property type="nucleotide sequence ID" value="NZ_CP060723.1"/>
</dbReference>
<organism evidence="2 3">
    <name type="scientific">Pedobacter roseus</name>
    <dbReference type="NCBI Taxonomy" id="336820"/>
    <lineage>
        <taxon>Bacteria</taxon>
        <taxon>Pseudomonadati</taxon>
        <taxon>Bacteroidota</taxon>
        <taxon>Sphingobacteriia</taxon>
        <taxon>Sphingobacteriales</taxon>
        <taxon>Sphingobacteriaceae</taxon>
        <taxon>Pedobacter</taxon>
    </lineage>
</organism>
<proteinExistence type="predicted"/>
<dbReference type="KEGG" id="proe:H9L23_05530"/>
<feature type="transmembrane region" description="Helical" evidence="1">
    <location>
        <begin position="6"/>
        <end position="25"/>
    </location>
</feature>
<evidence type="ECO:0000313" key="3">
    <source>
        <dbReference type="Proteomes" id="UP000515806"/>
    </source>
</evidence>
<evidence type="ECO:0000256" key="1">
    <source>
        <dbReference type="SAM" id="Phobius"/>
    </source>
</evidence>
<reference evidence="2 3" key="1">
    <citation type="submission" date="2020-08" db="EMBL/GenBank/DDBJ databases">
        <title>Genome sequence of Pedobacter roseus KACC 11594T.</title>
        <authorList>
            <person name="Hyun D.-W."/>
            <person name="Bae J.-W."/>
        </authorList>
    </citation>
    <scope>NUCLEOTIDE SEQUENCE [LARGE SCALE GENOMIC DNA]</scope>
    <source>
        <strain evidence="2 3">KACC 11594</strain>
    </source>
</reference>